<gene>
    <name evidence="3" type="ORF">AAE3_LOCUS4622</name>
</gene>
<protein>
    <recommendedName>
        <fullName evidence="5">Methyltransferase</fullName>
    </recommendedName>
</protein>
<comment type="caution">
    <text evidence="3">The sequence shown here is derived from an EMBL/GenBank/DDBJ whole genome shotgun (WGS) entry which is preliminary data.</text>
</comment>
<evidence type="ECO:0000313" key="3">
    <source>
        <dbReference type="EMBL" id="CAA7262500.1"/>
    </source>
</evidence>
<proteinExistence type="inferred from homology"/>
<name>A0A8S0VUP5_CYCAE</name>
<organism evidence="3 4">
    <name type="scientific">Cyclocybe aegerita</name>
    <name type="common">Black poplar mushroom</name>
    <name type="synonym">Agrocybe aegerita</name>
    <dbReference type="NCBI Taxonomy" id="1973307"/>
    <lineage>
        <taxon>Eukaryota</taxon>
        <taxon>Fungi</taxon>
        <taxon>Dikarya</taxon>
        <taxon>Basidiomycota</taxon>
        <taxon>Agaricomycotina</taxon>
        <taxon>Agaricomycetes</taxon>
        <taxon>Agaricomycetidae</taxon>
        <taxon>Agaricales</taxon>
        <taxon>Agaricineae</taxon>
        <taxon>Bolbitiaceae</taxon>
        <taxon>Cyclocybe</taxon>
    </lineage>
</organism>
<reference evidence="3 4" key="1">
    <citation type="submission" date="2020-01" db="EMBL/GenBank/DDBJ databases">
        <authorList>
            <person name="Gupta K D."/>
        </authorList>
    </citation>
    <scope>NUCLEOTIDE SEQUENCE [LARGE SCALE GENOMIC DNA]</scope>
</reference>
<dbReference type="OrthoDB" id="412788at2759"/>
<evidence type="ECO:0008006" key="5">
    <source>
        <dbReference type="Google" id="ProtNLM"/>
    </source>
</evidence>
<accession>A0A8S0VUP5</accession>
<dbReference type="PANTHER" id="PTHR34598">
    <property type="entry name" value="BLL6449 PROTEIN"/>
    <property type="match status" value="1"/>
</dbReference>
<dbReference type="NCBIfam" id="NF041278">
    <property type="entry name" value="CmcJ_NvfI_EfuI"/>
    <property type="match status" value="1"/>
</dbReference>
<evidence type="ECO:0000256" key="1">
    <source>
        <dbReference type="ARBA" id="ARBA00023604"/>
    </source>
</evidence>
<evidence type="ECO:0000313" key="4">
    <source>
        <dbReference type="Proteomes" id="UP000467700"/>
    </source>
</evidence>
<dbReference type="AlphaFoldDB" id="A0A8S0VUP5"/>
<evidence type="ECO:0000256" key="2">
    <source>
        <dbReference type="SAM" id="MobiDB-lite"/>
    </source>
</evidence>
<feature type="region of interest" description="Disordered" evidence="2">
    <location>
        <begin position="116"/>
        <end position="135"/>
    </location>
</feature>
<dbReference type="EMBL" id="CACVBS010000036">
    <property type="protein sequence ID" value="CAA7262500.1"/>
    <property type="molecule type" value="Genomic_DNA"/>
</dbReference>
<dbReference type="Proteomes" id="UP000467700">
    <property type="component" value="Unassembled WGS sequence"/>
</dbReference>
<dbReference type="InterPro" id="IPR044053">
    <property type="entry name" value="AsaB-like"/>
</dbReference>
<dbReference type="PANTHER" id="PTHR34598:SF3">
    <property type="entry name" value="OXIDOREDUCTASE AN1597"/>
    <property type="match status" value="1"/>
</dbReference>
<dbReference type="GO" id="GO:0016491">
    <property type="term" value="F:oxidoreductase activity"/>
    <property type="evidence" value="ECO:0007669"/>
    <property type="project" value="InterPro"/>
</dbReference>
<sequence>MSSGPATTSAKLFYFVAPADGARPYQRTEADPLTGQRARNYSSAEHEVTIENVRGKEDTVSLDKTGFQYFYAPSNHKLFSNDEEIEREYYPESIELIKKLTGASRVQLFDHTIRRRRPGNVQDNPDSRQPVAQAHVDQSAAASIARVHRHLPPTDAPKLLERRFQIINLWRPINHPAYDWPLALCDYRSVDSKNDIVPVALVYPDREGETLGVKYSPNYRWKYLYGMTPDEIVLIKCFDSIQDGSVAAFTPHTGFDDPNTPAGAPLRESIELRALVFYD</sequence>
<comment type="similarity">
    <text evidence="1">Belongs to the asaB hydroxylase/desaturase family.</text>
</comment>
<keyword evidence="4" id="KW-1185">Reference proteome</keyword>